<dbReference type="OrthoDB" id="194110at2157"/>
<dbReference type="Proteomes" id="UP000198882">
    <property type="component" value="Unassembled WGS sequence"/>
</dbReference>
<evidence type="ECO:0000256" key="1">
    <source>
        <dbReference type="SAM" id="MobiDB-lite"/>
    </source>
</evidence>
<evidence type="ECO:0000313" key="2">
    <source>
        <dbReference type="EMBL" id="SDL09614.1"/>
    </source>
</evidence>
<proteinExistence type="predicted"/>
<dbReference type="EMBL" id="FNFE01000011">
    <property type="protein sequence ID" value="SDL09614.1"/>
    <property type="molecule type" value="Genomic_DNA"/>
</dbReference>
<dbReference type="STRING" id="1095776.SAMN04515672_0160"/>
<accession>A0A1G9HA09</accession>
<keyword evidence="3" id="KW-1185">Reference proteome</keyword>
<feature type="region of interest" description="Disordered" evidence="1">
    <location>
        <begin position="56"/>
        <end position="76"/>
    </location>
</feature>
<feature type="compositionally biased region" description="Basic and acidic residues" evidence="1">
    <location>
        <begin position="67"/>
        <end position="76"/>
    </location>
</feature>
<evidence type="ECO:0000313" key="3">
    <source>
        <dbReference type="Proteomes" id="UP000198882"/>
    </source>
</evidence>
<gene>
    <name evidence="2" type="ORF">SAMN04515672_0160</name>
</gene>
<organism evidence="2 3">
    <name type="scientific">Natronorubrum texcoconense</name>
    <dbReference type="NCBI Taxonomy" id="1095776"/>
    <lineage>
        <taxon>Archaea</taxon>
        <taxon>Methanobacteriati</taxon>
        <taxon>Methanobacteriota</taxon>
        <taxon>Stenosarchaea group</taxon>
        <taxon>Halobacteria</taxon>
        <taxon>Halobacteriales</taxon>
        <taxon>Natrialbaceae</taxon>
        <taxon>Natronorubrum</taxon>
    </lineage>
</organism>
<name>A0A1G9HA09_9EURY</name>
<dbReference type="AlphaFoldDB" id="A0A1G9HA09"/>
<protein>
    <submittedName>
        <fullName evidence="2">Uncharacterized protein</fullName>
    </submittedName>
</protein>
<reference evidence="3" key="1">
    <citation type="submission" date="2016-10" db="EMBL/GenBank/DDBJ databases">
        <authorList>
            <person name="Varghese N."/>
            <person name="Submissions S."/>
        </authorList>
    </citation>
    <scope>NUCLEOTIDE SEQUENCE [LARGE SCALE GENOMIC DNA]</scope>
    <source>
        <strain evidence="3">B4,CECT 8067,JCM 17497</strain>
    </source>
</reference>
<sequence length="76" mass="8750">MVNPDTIPDGRFTNLYCPECQANPENIETHPERDGWRTLRCAYCLVSLNSTIDSEYVPTTRPPDQPFDDRLFATDE</sequence>
<dbReference type="RefSeq" id="WP_090312451.1">
    <property type="nucleotide sequence ID" value="NZ_FNFE01000011.1"/>
</dbReference>